<keyword evidence="2" id="KW-1185">Reference proteome</keyword>
<accession>F6Z2P3</accession>
<dbReference type="InParanoid" id="F6Z2P3"/>
<dbReference type="InterPro" id="IPR011029">
    <property type="entry name" value="DEATH-like_dom_sf"/>
</dbReference>
<proteinExistence type="predicted"/>
<reference evidence="1" key="3">
    <citation type="submission" date="2025-08" db="UniProtKB">
        <authorList>
            <consortium name="Ensembl"/>
        </authorList>
    </citation>
    <scope>IDENTIFICATION</scope>
</reference>
<organism evidence="1 2">
    <name type="scientific">Ciona intestinalis</name>
    <name type="common">Transparent sea squirt</name>
    <name type="synonym">Ascidia intestinalis</name>
    <dbReference type="NCBI Taxonomy" id="7719"/>
    <lineage>
        <taxon>Eukaryota</taxon>
        <taxon>Metazoa</taxon>
        <taxon>Chordata</taxon>
        <taxon>Tunicata</taxon>
        <taxon>Ascidiacea</taxon>
        <taxon>Phlebobranchia</taxon>
        <taxon>Cionidae</taxon>
        <taxon>Ciona</taxon>
    </lineage>
</organism>
<evidence type="ECO:0008006" key="3">
    <source>
        <dbReference type="Google" id="ProtNLM"/>
    </source>
</evidence>
<name>F6Z2P3_CIOIN</name>
<dbReference type="CDD" id="cd01670">
    <property type="entry name" value="Death"/>
    <property type="match status" value="1"/>
</dbReference>
<dbReference type="GeneTree" id="ENSGT00660000096799"/>
<reference evidence="1" key="4">
    <citation type="submission" date="2025-09" db="UniProtKB">
        <authorList>
            <consortium name="Ensembl"/>
        </authorList>
    </citation>
    <scope>IDENTIFICATION</scope>
</reference>
<evidence type="ECO:0000313" key="1">
    <source>
        <dbReference type="Ensembl" id="ENSCINP00000022462.2"/>
    </source>
</evidence>
<dbReference type="Gene3D" id="1.10.533.10">
    <property type="entry name" value="Death Domain, Fas"/>
    <property type="match status" value="2"/>
</dbReference>
<dbReference type="EMBL" id="EAAA01002495">
    <property type="status" value="NOT_ANNOTATED_CDS"/>
    <property type="molecule type" value="Genomic_DNA"/>
</dbReference>
<reference evidence="1" key="2">
    <citation type="journal article" date="2008" name="Genome Biol.">
        <title>Improved genome assembly and evidence-based global gene model set for the chordate Ciona intestinalis: new insight into intron and operon populations.</title>
        <authorList>
            <person name="Satou Y."/>
            <person name="Mineta K."/>
            <person name="Ogasawara M."/>
            <person name="Sasakura Y."/>
            <person name="Shoguchi E."/>
            <person name="Ueno K."/>
            <person name="Yamada L."/>
            <person name="Matsumoto J."/>
            <person name="Wasserscheid J."/>
            <person name="Dewar K."/>
            <person name="Wiley G.B."/>
            <person name="Macmil S.L."/>
            <person name="Roe B.A."/>
            <person name="Zeller R.W."/>
            <person name="Hastings K.E."/>
            <person name="Lemaire P."/>
            <person name="Lindquist E."/>
            <person name="Endo T."/>
            <person name="Hotta K."/>
            <person name="Inaba K."/>
        </authorList>
    </citation>
    <scope>NUCLEOTIDE SEQUENCE [LARGE SCALE GENOMIC DNA]</scope>
    <source>
        <strain evidence="1">wild type</strain>
    </source>
</reference>
<protein>
    <recommendedName>
        <fullName evidence="3">Death domain-containing protein</fullName>
    </recommendedName>
</protein>
<sequence length="183" mass="21594">MEEASCLPSQGAGENERIYADIDRMNNNEWNKFARLESGLGLSNKQIDNIKLQYPTNVEEQQYHMVVKSRKIREMPRKTEIFHLLVNQFLCPDESNLEKLNKLLQQQPRETIQETIGRQPTQQGSYQQQQTDSTPFIQMLKNLSNELKFKDFEELKRMYGYCTENRSFGNACELFLFLENENK</sequence>
<dbReference type="HOGENOM" id="CLU_1478255_0_0_1"/>
<dbReference type="Proteomes" id="UP000008144">
    <property type="component" value="Chromosome 7"/>
</dbReference>
<evidence type="ECO:0000313" key="2">
    <source>
        <dbReference type="Proteomes" id="UP000008144"/>
    </source>
</evidence>
<reference evidence="2" key="1">
    <citation type="journal article" date="2002" name="Science">
        <title>The draft genome of Ciona intestinalis: insights into chordate and vertebrate origins.</title>
        <authorList>
            <person name="Dehal P."/>
            <person name="Satou Y."/>
            <person name="Campbell R.K."/>
            <person name="Chapman J."/>
            <person name="Degnan B."/>
            <person name="De Tomaso A."/>
            <person name="Davidson B."/>
            <person name="Di Gregorio A."/>
            <person name="Gelpke M."/>
            <person name="Goodstein D.M."/>
            <person name="Harafuji N."/>
            <person name="Hastings K.E."/>
            <person name="Ho I."/>
            <person name="Hotta K."/>
            <person name="Huang W."/>
            <person name="Kawashima T."/>
            <person name="Lemaire P."/>
            <person name="Martinez D."/>
            <person name="Meinertzhagen I.A."/>
            <person name="Necula S."/>
            <person name="Nonaka M."/>
            <person name="Putnam N."/>
            <person name="Rash S."/>
            <person name="Saiga H."/>
            <person name="Satake M."/>
            <person name="Terry A."/>
            <person name="Yamada L."/>
            <person name="Wang H.G."/>
            <person name="Awazu S."/>
            <person name="Azumi K."/>
            <person name="Boore J."/>
            <person name="Branno M."/>
            <person name="Chin-Bow S."/>
            <person name="DeSantis R."/>
            <person name="Doyle S."/>
            <person name="Francino P."/>
            <person name="Keys D.N."/>
            <person name="Haga S."/>
            <person name="Hayashi H."/>
            <person name="Hino K."/>
            <person name="Imai K.S."/>
            <person name="Inaba K."/>
            <person name="Kano S."/>
            <person name="Kobayashi K."/>
            <person name="Kobayashi M."/>
            <person name="Lee B.I."/>
            <person name="Makabe K.W."/>
            <person name="Manohar C."/>
            <person name="Matassi G."/>
            <person name="Medina M."/>
            <person name="Mochizuki Y."/>
            <person name="Mount S."/>
            <person name="Morishita T."/>
            <person name="Miura S."/>
            <person name="Nakayama A."/>
            <person name="Nishizaka S."/>
            <person name="Nomoto H."/>
            <person name="Ohta F."/>
            <person name="Oishi K."/>
            <person name="Rigoutsos I."/>
            <person name="Sano M."/>
            <person name="Sasaki A."/>
            <person name="Sasakura Y."/>
            <person name="Shoguchi E."/>
            <person name="Shin-i T."/>
            <person name="Spagnuolo A."/>
            <person name="Stainier D."/>
            <person name="Suzuki M.M."/>
            <person name="Tassy O."/>
            <person name="Takatori N."/>
            <person name="Tokuoka M."/>
            <person name="Yagi K."/>
            <person name="Yoshizaki F."/>
            <person name="Wada S."/>
            <person name="Zhang C."/>
            <person name="Hyatt P.D."/>
            <person name="Larimer F."/>
            <person name="Detter C."/>
            <person name="Doggett N."/>
            <person name="Glavina T."/>
            <person name="Hawkins T."/>
            <person name="Richardson P."/>
            <person name="Lucas S."/>
            <person name="Kohara Y."/>
            <person name="Levine M."/>
            <person name="Satoh N."/>
            <person name="Rokhsar D.S."/>
        </authorList>
    </citation>
    <scope>NUCLEOTIDE SEQUENCE [LARGE SCALE GENOMIC DNA]</scope>
</reference>
<dbReference type="SUPFAM" id="SSF47986">
    <property type="entry name" value="DEATH domain"/>
    <property type="match status" value="1"/>
</dbReference>
<dbReference type="Ensembl" id="ENSCINT00000022708.2">
    <property type="protein sequence ID" value="ENSCINP00000022462.2"/>
    <property type="gene ID" value="ENSCING00000011855.2"/>
</dbReference>
<dbReference type="AlphaFoldDB" id="F6Z2P3"/>